<dbReference type="PANTHER" id="PTHR14819:SF25">
    <property type="entry name" value="CHROMOSOME UNDETERMINED SCAFFOLD_52, WHOLE GENOME SHOTGUN SEQUENCE"/>
    <property type="match status" value="1"/>
</dbReference>
<organism evidence="4 5">
    <name type="scientific">Paramecium sonneborni</name>
    <dbReference type="NCBI Taxonomy" id="65129"/>
    <lineage>
        <taxon>Eukaryota</taxon>
        <taxon>Sar</taxon>
        <taxon>Alveolata</taxon>
        <taxon>Ciliophora</taxon>
        <taxon>Intramacronucleata</taxon>
        <taxon>Oligohymenophorea</taxon>
        <taxon>Peniculida</taxon>
        <taxon>Parameciidae</taxon>
        <taxon>Paramecium</taxon>
    </lineage>
</organism>
<dbReference type="PROSITE" id="PS51717">
    <property type="entry name" value="G_VLIG"/>
    <property type="match status" value="1"/>
</dbReference>
<dbReference type="Pfam" id="PF13519">
    <property type="entry name" value="VWA_2"/>
    <property type="match status" value="1"/>
</dbReference>
<dbReference type="CDD" id="cd00198">
    <property type="entry name" value="vWFA"/>
    <property type="match status" value="1"/>
</dbReference>
<evidence type="ECO:0000313" key="4">
    <source>
        <dbReference type="EMBL" id="CAD8107173.1"/>
    </source>
</evidence>
<feature type="coiled-coil region" evidence="1">
    <location>
        <begin position="1167"/>
        <end position="1225"/>
    </location>
</feature>
<dbReference type="InterPro" id="IPR030383">
    <property type="entry name" value="G_VLIG_dom"/>
</dbReference>
<name>A0A8S1PXC7_9CILI</name>
<feature type="coiled-coil region" evidence="1">
    <location>
        <begin position="1714"/>
        <end position="1780"/>
    </location>
</feature>
<dbReference type="EMBL" id="CAJJDN010000088">
    <property type="protein sequence ID" value="CAD8107173.1"/>
    <property type="molecule type" value="Genomic_DNA"/>
</dbReference>
<dbReference type="InterPro" id="IPR052986">
    <property type="entry name" value="VLIG_GTPase"/>
</dbReference>
<evidence type="ECO:0000259" key="3">
    <source>
        <dbReference type="PROSITE" id="PS51717"/>
    </source>
</evidence>
<sequence>MNLYQILIKTFQIYQSFKLSTIFNQILNFNEYQKKEQLQILKKLFILKKDGWKNVQQILNAQQLSKFIIQALKFSQNNLLNQVQYQIVIEISQLIDLEDDKLISGFQQFIKFIHKRYFYLIYLLNFLSKNHFNLLVIVKIIIEIYKKVEDKKKLEEILLVFGEIYLDKYKIFQQIKNNLIDKCDEKIIYNQVLIQFYDSTNQLEKRDNLCEQVFTQNSNIYVKLFEQNQYFKNFFLHPEFLQCKQIQSQFPKNLQISLINFNKSLADISYSTLETVVTLWCQDFKNQEKFLNLIPFLFNIIKRGASPKPLLYLINQNVNSKQLISRYYNFKSLFQLLYNNSDEELKIILLKLHSKSNPIPLLYQNPQIQEVQNYGDIYKFNQNIIYLISNHYSIINMSLLVDQKQIGKTDLINKLFYLSEKFSICDTSDLNISTIDCMFDNEFDNTRNFFIADAHGFIPLEILEKILPLFQFWIIQLQSVSQLIESFEKVIKLQSKMVNQPKICLIIRDYNEPEQLIEQYEKQITVAGFYVYKISNLNLQGTDKQQQQREIQNTQKFILNIISDDKNKRPDFLDQDKFLNIIKQDQANLSFINEFEKSLKIISQLKKQLEDLKERPSGFYDQEAFPFRSCNWNLEQLRQKQSKLNKTDNIYKQEIDKKVKEIDSNTQGDNSNLFQQKFDLVNKKSINEKMIIENENEIQKLQQQTLNPTSILELFCELFEQKNYYVIYLQFSDWLRQFNSQIAFKLQNRIQEKNEEYQKIKNKRKNEKESMTSSYDIINKYREQLDNIKKEIQKTNMEIELKNIGIELFWKEIIKIHLSQPNLKLNVDPIKVVASMIKKGESFELIDGDQLNINSDFLIKLSEELRLDEQVRILILSILGPQSSGKSTLLNKIFGCHFWASAGRCTKGINLQLIEIQDKQQFNDKFDHVLLLDSEGLQNPNQLNPEFDKKIALFVLSISDVIIFNVKGEMNGQFRNLIEMCMFTYGQMMRNGSCIKQLSWCFNQNNELKNKNPYLSQIQTIATNLNQSCGHLESDDQNQKIDYAELFDINLDNISILGIAYSSNSWKQNSSNLICQEWTQQIQNDAYTEDAYNFGIKAIHNYKIKYLKQKQDEQTYSNWSQIVKKVENDWITISKLPDLLEFSDLVQHKQNELMKNCFDLIMKNQNLEFQHEIIENIRNEIKKKENRFNFQIFQKIGLEQQKIIAQRLEKILEDSKNELLKYRQTNQIFKKIYLKFLDILDQRIKGHQTNLDMIINYEIDKQKIEFQQKQGFKLFDDFILELSENTELLKQFQKDEKMIKDKFNDIWNTIRQQQRNSQTENFKQFQQQQIENIKKLYPISYYTYYENNYIEKFIQEIIPQNPFEKYEQEKDQIFQIFKKEYNESLITQLNQKEPLHLQYLEKIYNLSMIERIEQGQKNSLIRIKDFYKIQVKYHVLEKDQIEKYFKSTFSQDFQSQFQKQKKKKTQNLANFDYFFQILAFFNIGFIQLQLDILKQRFLQEEDIQIQLENLKSSFNFNNIDFNSSNSQQFQKYLQDFKISLKPFEISKTFENFDNFQSFKMTQQIVTQKELNFLPKNQNCDFLVRVMRSSFSGSVHAMQENFQKLMEENQVWKMLFYEIYDIVKVEILGEAKYESNCQLQQDYDLTLYDQNFISDIIKQLENRIKENYNKQFAHFGMIFYSYCERTIYYQALFLIWRFICFKKQNMYDDEYNKISEQEEQQYKKFKDNIDQNKIEQSRNQAVDVIQKISTEWLNQFYQKNKQEAEQAIKSKQISCQDLIKKLDDQLLEEKDKINYFEEGLNEQILSYIRNQKEYITRYAKSYVSQLKEELIKKYQKILNSFLQKSWESLERNASQLLENINQCNKNIDQNQTILVSFYFKNQNSQLDEQEKILYQNVLNYLQGRDGESLDQLEYSNIFNFTEELQKIQLPELDNINDKKVCILASFVDEILKQIKKEQTKCNSQNLQFSKFQIDVHMHNLEKNMIGCLYSCPICSRKCDQSVQFDNPSQKHQHSCFNGHQLRGMSGVWIGDKPSLLTCQQIKDTSHIIIQENKALKQWKEIKKIHGQWCFNNNNDQQDKQNNEKMQKAWNNGIGELICKQLSQEFKKEIVFFKKNDNYDKDYKVNKQHYIFMLDDSSSMKGQKWENISNCFSNCLKIINEDIDYQLSLIQFSFNADIVINCEIPNYNKHREKVNFKRSLWRIWTYKTNFDSALDLAYDLILNNHENFLNTNMLLFTDGDGSYPQTQVDKFCQLPPSIRQKISFIACTDSSDSKTLDQIVKTFKAFEIRSKKQKVESDSLFQVWSEIISESKLKAEDYN</sequence>
<feature type="domain" description="VLIG-type G" evidence="3">
    <location>
        <begin position="870"/>
        <end position="971"/>
    </location>
</feature>
<feature type="coiled-coil region" evidence="1">
    <location>
        <begin position="743"/>
        <end position="802"/>
    </location>
</feature>
<keyword evidence="5" id="KW-1185">Reference proteome</keyword>
<reference evidence="4" key="1">
    <citation type="submission" date="2021-01" db="EMBL/GenBank/DDBJ databases">
        <authorList>
            <consortium name="Genoscope - CEA"/>
            <person name="William W."/>
        </authorList>
    </citation>
    <scope>NUCLEOTIDE SEQUENCE</scope>
</reference>
<dbReference type="SMART" id="SM00327">
    <property type="entry name" value="VWA"/>
    <property type="match status" value="1"/>
</dbReference>
<dbReference type="Pfam" id="PF25683">
    <property type="entry name" value="URGCP_GTPase"/>
    <property type="match status" value="1"/>
</dbReference>
<dbReference type="PANTHER" id="PTHR14819">
    <property type="entry name" value="GTP-BINDING"/>
    <property type="match status" value="1"/>
</dbReference>
<evidence type="ECO:0008006" key="6">
    <source>
        <dbReference type="Google" id="ProtNLM"/>
    </source>
</evidence>
<proteinExistence type="predicted"/>
<protein>
    <recommendedName>
        <fullName evidence="6">VLIG-type G domain-containing protein</fullName>
    </recommendedName>
</protein>
<accession>A0A8S1PXC7</accession>
<evidence type="ECO:0000256" key="1">
    <source>
        <dbReference type="SAM" id="Coils"/>
    </source>
</evidence>
<dbReference type="OrthoDB" id="8954335at2759"/>
<feature type="domain" description="VWFA" evidence="2">
    <location>
        <begin position="2127"/>
        <end position="2305"/>
    </location>
</feature>
<keyword evidence="1" id="KW-0175">Coiled coil</keyword>
<dbReference type="PROSITE" id="PS50234">
    <property type="entry name" value="VWFA"/>
    <property type="match status" value="1"/>
</dbReference>
<dbReference type="Proteomes" id="UP000692954">
    <property type="component" value="Unassembled WGS sequence"/>
</dbReference>
<comment type="caution">
    <text evidence="4">The sequence shown here is derived from an EMBL/GenBank/DDBJ whole genome shotgun (WGS) entry which is preliminary data.</text>
</comment>
<evidence type="ECO:0000259" key="2">
    <source>
        <dbReference type="PROSITE" id="PS50234"/>
    </source>
</evidence>
<dbReference type="InterPro" id="IPR002035">
    <property type="entry name" value="VWF_A"/>
</dbReference>
<evidence type="ECO:0000313" key="5">
    <source>
        <dbReference type="Proteomes" id="UP000692954"/>
    </source>
</evidence>
<dbReference type="GO" id="GO:0005525">
    <property type="term" value="F:GTP binding"/>
    <property type="evidence" value="ECO:0007669"/>
    <property type="project" value="InterPro"/>
</dbReference>
<gene>
    <name evidence="4" type="ORF">PSON_ATCC_30995.1.T0880155</name>
</gene>